<name>A0ABP4UYY5_9ACTN</name>
<evidence type="ECO:0000256" key="1">
    <source>
        <dbReference type="SAM" id="Phobius"/>
    </source>
</evidence>
<comment type="caution">
    <text evidence="2">The sequence shown here is derived from an EMBL/GenBank/DDBJ whole genome shotgun (WGS) entry which is preliminary data.</text>
</comment>
<feature type="transmembrane region" description="Helical" evidence="1">
    <location>
        <begin position="21"/>
        <end position="44"/>
    </location>
</feature>
<keyword evidence="1" id="KW-0472">Membrane</keyword>
<feature type="transmembrane region" description="Helical" evidence="1">
    <location>
        <begin position="116"/>
        <end position="137"/>
    </location>
</feature>
<protein>
    <submittedName>
        <fullName evidence="2">Uncharacterized protein</fullName>
    </submittedName>
</protein>
<keyword evidence="1" id="KW-0812">Transmembrane</keyword>
<gene>
    <name evidence="2" type="ORF">GCM10009745_71580</name>
</gene>
<dbReference type="InterPro" id="IPR045713">
    <property type="entry name" value="DUF6069"/>
</dbReference>
<organism evidence="2 3">
    <name type="scientific">Kribbella yunnanensis</name>
    <dbReference type="NCBI Taxonomy" id="190194"/>
    <lineage>
        <taxon>Bacteria</taxon>
        <taxon>Bacillati</taxon>
        <taxon>Actinomycetota</taxon>
        <taxon>Actinomycetes</taxon>
        <taxon>Propionibacteriales</taxon>
        <taxon>Kribbellaceae</taxon>
        <taxon>Kribbella</taxon>
    </lineage>
</organism>
<feature type="transmembrane region" description="Helical" evidence="1">
    <location>
        <begin position="88"/>
        <end position="110"/>
    </location>
</feature>
<evidence type="ECO:0000313" key="3">
    <source>
        <dbReference type="Proteomes" id="UP001500280"/>
    </source>
</evidence>
<dbReference type="InterPro" id="IPR006311">
    <property type="entry name" value="TAT_signal"/>
</dbReference>
<proteinExistence type="predicted"/>
<accession>A0ABP4UYY5</accession>
<keyword evidence="1" id="KW-1133">Transmembrane helix</keyword>
<sequence>MTATMIDTRRTALGAGGRVAALAGAAVLAMGVNFVVAMAAIALGASAEFKPLTLPVFSLLTVAGVAAGFGGWVVVARRAKRPDAALQIIVPGVLLLSMIPDWFLLTTGFLPNSSGIGVTALVLMHVVVAAVAVPVYARVHPVSPDRAGVALAGLRSPLP</sequence>
<dbReference type="EMBL" id="BAAANF010000023">
    <property type="protein sequence ID" value="GAA1713008.1"/>
    <property type="molecule type" value="Genomic_DNA"/>
</dbReference>
<evidence type="ECO:0000313" key="2">
    <source>
        <dbReference type="EMBL" id="GAA1713008.1"/>
    </source>
</evidence>
<dbReference type="Pfam" id="PF19545">
    <property type="entry name" value="DUF6069"/>
    <property type="match status" value="1"/>
</dbReference>
<dbReference type="Proteomes" id="UP001500280">
    <property type="component" value="Unassembled WGS sequence"/>
</dbReference>
<keyword evidence="3" id="KW-1185">Reference proteome</keyword>
<dbReference type="PROSITE" id="PS51318">
    <property type="entry name" value="TAT"/>
    <property type="match status" value="1"/>
</dbReference>
<reference evidence="3" key="1">
    <citation type="journal article" date="2019" name="Int. J. Syst. Evol. Microbiol.">
        <title>The Global Catalogue of Microorganisms (GCM) 10K type strain sequencing project: providing services to taxonomists for standard genome sequencing and annotation.</title>
        <authorList>
            <consortium name="The Broad Institute Genomics Platform"/>
            <consortium name="The Broad Institute Genome Sequencing Center for Infectious Disease"/>
            <person name="Wu L."/>
            <person name="Ma J."/>
        </authorList>
    </citation>
    <scope>NUCLEOTIDE SEQUENCE [LARGE SCALE GENOMIC DNA]</scope>
    <source>
        <strain evidence="3">JCM 14307</strain>
    </source>
</reference>
<feature type="transmembrane region" description="Helical" evidence="1">
    <location>
        <begin position="56"/>
        <end position="76"/>
    </location>
</feature>